<keyword evidence="2" id="KW-0238">DNA-binding</keyword>
<dbReference type="GO" id="GO:0003700">
    <property type="term" value="F:DNA-binding transcription factor activity"/>
    <property type="evidence" value="ECO:0007669"/>
    <property type="project" value="InterPro"/>
</dbReference>
<proteinExistence type="predicted"/>
<dbReference type="SMART" id="SM00345">
    <property type="entry name" value="HTH_GNTR"/>
    <property type="match status" value="1"/>
</dbReference>
<dbReference type="AlphaFoldDB" id="A0A848F7E4"/>
<dbReference type="Pfam" id="PF00392">
    <property type="entry name" value="GntR"/>
    <property type="match status" value="1"/>
</dbReference>
<dbReference type="Pfam" id="PF07729">
    <property type="entry name" value="FCD"/>
    <property type="match status" value="1"/>
</dbReference>
<dbReference type="PRINTS" id="PR00033">
    <property type="entry name" value="HTHASNC"/>
</dbReference>
<reference evidence="5 6" key="1">
    <citation type="submission" date="2020-04" db="EMBL/GenBank/DDBJ databases">
        <title>Azohydromonas sp. isolated from soil.</title>
        <authorList>
            <person name="Dahal R.H."/>
        </authorList>
    </citation>
    <scope>NUCLEOTIDE SEQUENCE [LARGE SCALE GENOMIC DNA]</scope>
    <source>
        <strain evidence="5 6">G-1-1-14</strain>
    </source>
</reference>
<feature type="domain" description="HTH gntR-type" evidence="4">
    <location>
        <begin position="10"/>
        <end position="77"/>
    </location>
</feature>
<dbReference type="GO" id="GO:0043565">
    <property type="term" value="F:sequence-specific DNA binding"/>
    <property type="evidence" value="ECO:0007669"/>
    <property type="project" value="InterPro"/>
</dbReference>
<dbReference type="PANTHER" id="PTHR43537:SF50">
    <property type="entry name" value="TRANSCRIPTIONAL REGULATORY PROTEIN"/>
    <property type="match status" value="1"/>
</dbReference>
<dbReference type="PANTHER" id="PTHR43537">
    <property type="entry name" value="TRANSCRIPTIONAL REGULATOR, GNTR FAMILY"/>
    <property type="match status" value="1"/>
</dbReference>
<comment type="caution">
    <text evidence="5">The sequence shown here is derived from an EMBL/GenBank/DDBJ whole genome shotgun (WGS) entry which is preliminary data.</text>
</comment>
<evidence type="ECO:0000313" key="6">
    <source>
        <dbReference type="Proteomes" id="UP000574067"/>
    </source>
</evidence>
<keyword evidence="1" id="KW-0805">Transcription regulation</keyword>
<evidence type="ECO:0000256" key="1">
    <source>
        <dbReference type="ARBA" id="ARBA00023015"/>
    </source>
</evidence>
<dbReference type="InterPro" id="IPR008920">
    <property type="entry name" value="TF_FadR/GntR_C"/>
</dbReference>
<evidence type="ECO:0000256" key="2">
    <source>
        <dbReference type="ARBA" id="ARBA00023125"/>
    </source>
</evidence>
<name>A0A848F7E4_9BURK</name>
<keyword evidence="3" id="KW-0804">Transcription</keyword>
<keyword evidence="6" id="KW-1185">Reference proteome</keyword>
<dbReference type="CDD" id="cd07377">
    <property type="entry name" value="WHTH_GntR"/>
    <property type="match status" value="1"/>
</dbReference>
<dbReference type="Gene3D" id="1.10.10.10">
    <property type="entry name" value="Winged helix-like DNA-binding domain superfamily/Winged helix DNA-binding domain"/>
    <property type="match status" value="1"/>
</dbReference>
<dbReference type="InterPro" id="IPR011711">
    <property type="entry name" value="GntR_C"/>
</dbReference>
<protein>
    <submittedName>
        <fullName evidence="5">GntR family transcriptional regulator</fullName>
    </submittedName>
</protein>
<dbReference type="Proteomes" id="UP000574067">
    <property type="component" value="Unassembled WGS sequence"/>
</dbReference>
<evidence type="ECO:0000259" key="4">
    <source>
        <dbReference type="PROSITE" id="PS50949"/>
    </source>
</evidence>
<dbReference type="EMBL" id="JABBFW010000005">
    <property type="protein sequence ID" value="NML15282.1"/>
    <property type="molecule type" value="Genomic_DNA"/>
</dbReference>
<dbReference type="SUPFAM" id="SSF48008">
    <property type="entry name" value="GntR ligand-binding domain-like"/>
    <property type="match status" value="1"/>
</dbReference>
<evidence type="ECO:0000256" key="3">
    <source>
        <dbReference type="ARBA" id="ARBA00023163"/>
    </source>
</evidence>
<dbReference type="InterPro" id="IPR036388">
    <property type="entry name" value="WH-like_DNA-bd_sf"/>
</dbReference>
<dbReference type="InterPro" id="IPR000485">
    <property type="entry name" value="AsnC-type_HTH_dom"/>
</dbReference>
<dbReference type="SUPFAM" id="SSF46785">
    <property type="entry name" value="Winged helix' DNA-binding domain"/>
    <property type="match status" value="1"/>
</dbReference>
<dbReference type="PRINTS" id="PR00035">
    <property type="entry name" value="HTHGNTR"/>
</dbReference>
<dbReference type="PROSITE" id="PS50949">
    <property type="entry name" value="HTH_GNTR"/>
    <property type="match status" value="1"/>
</dbReference>
<dbReference type="InterPro" id="IPR000524">
    <property type="entry name" value="Tscrpt_reg_HTH_GntR"/>
</dbReference>
<dbReference type="RefSeq" id="WP_169160180.1">
    <property type="nucleotide sequence ID" value="NZ_JABBFW010000005.1"/>
</dbReference>
<gene>
    <name evidence="5" type="ORF">HHL10_09850</name>
</gene>
<dbReference type="Gene3D" id="1.20.120.530">
    <property type="entry name" value="GntR ligand-binding domain-like"/>
    <property type="match status" value="1"/>
</dbReference>
<evidence type="ECO:0000313" key="5">
    <source>
        <dbReference type="EMBL" id="NML15282.1"/>
    </source>
</evidence>
<dbReference type="SMART" id="SM00895">
    <property type="entry name" value="FCD"/>
    <property type="match status" value="1"/>
</dbReference>
<organism evidence="5 6">
    <name type="scientific">Azohydromonas caseinilytica</name>
    <dbReference type="NCBI Taxonomy" id="2728836"/>
    <lineage>
        <taxon>Bacteria</taxon>
        <taxon>Pseudomonadati</taxon>
        <taxon>Pseudomonadota</taxon>
        <taxon>Betaproteobacteria</taxon>
        <taxon>Burkholderiales</taxon>
        <taxon>Sphaerotilaceae</taxon>
        <taxon>Azohydromonas</taxon>
    </lineage>
</organism>
<accession>A0A848F7E4</accession>
<sequence length="232" mass="25677">MAEVIEIARRSLHEQVAARLRDMLVEGRIAPGAKLNERELAERLGVSRTPLREAIRQLAAEGLVDLLPHRGAVAVQMNEEDVRHTFEVLASLEGLSGELAAQRITDAEVAELRALHYEMLACHARGDLPGYYRLNAQIHDGINAAAKNPVLAATYRGLNARVQSLRFRTNQERTKWQEAVKEHERMIELLAARDAAGLKAVLVAHLERKRDTVLNMIRNGALLPVAANGSQA</sequence>
<dbReference type="InterPro" id="IPR036390">
    <property type="entry name" value="WH_DNA-bd_sf"/>
</dbReference>